<evidence type="ECO:0000256" key="1">
    <source>
        <dbReference type="ARBA" id="ARBA00001947"/>
    </source>
</evidence>
<comment type="caution">
    <text evidence="10">The sequence shown here is derived from an EMBL/GenBank/DDBJ whole genome shotgun (WGS) entry which is preliminary data.</text>
</comment>
<dbReference type="OrthoDB" id="9810477at2"/>
<keyword evidence="5" id="KW-0378">Hydrolase</keyword>
<dbReference type="RefSeq" id="WP_121916282.1">
    <property type="nucleotide sequence ID" value="NZ_REFV01000002.1"/>
</dbReference>
<organism evidence="10 11">
    <name type="scientific">Dokdonia sinensis</name>
    <dbReference type="NCBI Taxonomy" id="2479847"/>
    <lineage>
        <taxon>Bacteria</taxon>
        <taxon>Pseudomonadati</taxon>
        <taxon>Bacteroidota</taxon>
        <taxon>Flavobacteriia</taxon>
        <taxon>Flavobacteriales</taxon>
        <taxon>Flavobacteriaceae</taxon>
        <taxon>Dokdonia</taxon>
    </lineage>
</organism>
<evidence type="ECO:0000256" key="2">
    <source>
        <dbReference type="ARBA" id="ARBA00004196"/>
    </source>
</evidence>
<evidence type="ECO:0000259" key="9">
    <source>
        <dbReference type="Pfam" id="PF19425"/>
    </source>
</evidence>
<dbReference type="InterPro" id="IPR016047">
    <property type="entry name" value="M23ase_b-sheet_dom"/>
</dbReference>
<dbReference type="InterPro" id="IPR045834">
    <property type="entry name" value="Csd3_N2"/>
</dbReference>
<feature type="domain" description="Csd3-like second N-terminal" evidence="9">
    <location>
        <begin position="153"/>
        <end position="274"/>
    </location>
</feature>
<dbReference type="Pfam" id="PF01551">
    <property type="entry name" value="Peptidase_M23"/>
    <property type="match status" value="1"/>
</dbReference>
<dbReference type="PANTHER" id="PTHR21666">
    <property type="entry name" value="PEPTIDASE-RELATED"/>
    <property type="match status" value="1"/>
</dbReference>
<dbReference type="GO" id="GO:0030313">
    <property type="term" value="C:cell envelope"/>
    <property type="evidence" value="ECO:0007669"/>
    <property type="project" value="UniProtKB-SubCell"/>
</dbReference>
<evidence type="ECO:0000256" key="6">
    <source>
        <dbReference type="ARBA" id="ARBA00022833"/>
    </source>
</evidence>
<accession>A0A3M0GQL1</accession>
<dbReference type="CDD" id="cd12797">
    <property type="entry name" value="M23_peptidase"/>
    <property type="match status" value="1"/>
</dbReference>
<evidence type="ECO:0000256" key="4">
    <source>
        <dbReference type="ARBA" id="ARBA00022723"/>
    </source>
</evidence>
<dbReference type="GO" id="GO:0046872">
    <property type="term" value="F:metal ion binding"/>
    <property type="evidence" value="ECO:0007669"/>
    <property type="project" value="UniProtKB-KW"/>
</dbReference>
<keyword evidence="11" id="KW-1185">Reference proteome</keyword>
<keyword evidence="3" id="KW-0645">Protease</keyword>
<dbReference type="GO" id="GO:0004222">
    <property type="term" value="F:metalloendopeptidase activity"/>
    <property type="evidence" value="ECO:0007669"/>
    <property type="project" value="TreeGrafter"/>
</dbReference>
<dbReference type="AlphaFoldDB" id="A0A3M0GQL1"/>
<evidence type="ECO:0000256" key="3">
    <source>
        <dbReference type="ARBA" id="ARBA00022670"/>
    </source>
</evidence>
<reference evidence="10 11" key="1">
    <citation type="submission" date="2018-10" db="EMBL/GenBank/DDBJ databases">
        <title>Dokdonia luteus sp. nov., isolated from sea water.</title>
        <authorList>
            <person name="Zhou L.Y."/>
            <person name="Du Z.J."/>
        </authorList>
    </citation>
    <scope>NUCLEOTIDE SEQUENCE [LARGE SCALE GENOMIC DNA]</scope>
    <source>
        <strain evidence="10 11">SH27</strain>
    </source>
</reference>
<comment type="subcellular location">
    <subcellularLocation>
        <location evidence="2">Cell envelope</location>
    </subcellularLocation>
</comment>
<name>A0A3M0GQL1_9FLAO</name>
<keyword evidence="7" id="KW-0482">Metalloprotease</keyword>
<keyword evidence="6" id="KW-0862">Zinc</keyword>
<dbReference type="Pfam" id="PF19425">
    <property type="entry name" value="Csd3_N2"/>
    <property type="match status" value="1"/>
</dbReference>
<dbReference type="InterPro" id="IPR050570">
    <property type="entry name" value="Cell_wall_metabolism_enzyme"/>
</dbReference>
<dbReference type="Gene3D" id="3.10.450.350">
    <property type="match status" value="1"/>
</dbReference>
<dbReference type="PROSITE" id="PS51257">
    <property type="entry name" value="PROKAR_LIPOPROTEIN"/>
    <property type="match status" value="1"/>
</dbReference>
<evidence type="ECO:0000313" key="11">
    <source>
        <dbReference type="Proteomes" id="UP000281985"/>
    </source>
</evidence>
<dbReference type="EMBL" id="REFV01000002">
    <property type="protein sequence ID" value="RMB63479.1"/>
    <property type="molecule type" value="Genomic_DNA"/>
</dbReference>
<dbReference type="Proteomes" id="UP000281985">
    <property type="component" value="Unassembled WGS sequence"/>
</dbReference>
<feature type="domain" description="M23ase beta-sheet core" evidence="8">
    <location>
        <begin position="288"/>
        <end position="382"/>
    </location>
</feature>
<evidence type="ECO:0000256" key="7">
    <source>
        <dbReference type="ARBA" id="ARBA00023049"/>
    </source>
</evidence>
<gene>
    <name evidence="10" type="ORF">EAX61_03575</name>
</gene>
<sequence length="436" mass="49415">MTRILIFVKIKPLLLLLLSGLLTISCGNNPEDTLTPEEIYSAPPEVVKEYGFVLDDFTVERDTVQKGDSFGKILFDANVDYATIQEISDSVQPVFDTKRIRVGKPYVLLKAKDTTNAAQVFIYEQNKEDYVVVDFQNQIKAAARKHPTTVYEREISGVINSNLSSTFDDLGVSVNVAYKMADVYAWTIDFFKLQKGDRFKVIYDERFVNDSIPAGIGNIKACLFEHNGREVYAFRFKNDSLPGGVDYYDETGKNLRRAFLKGPLQFNRISSRYNLKRRIKYYGYKIRPHKGTDFAGAIGTPILATADGTVTKSERRGGNGNYVKIRHNGTYETQYLHMQKRNVKVGEFVRQGDIIGTIGMTGNTGGPHVCYRFWKNGKQVDPFKQDLPDSEPLATELMPAFDSIRKPLKMQLDNIPWLSETLDDAAEEAVNEERLQ</sequence>
<protein>
    <submittedName>
        <fullName evidence="10">M23 family peptidase</fullName>
    </submittedName>
</protein>
<evidence type="ECO:0000259" key="8">
    <source>
        <dbReference type="Pfam" id="PF01551"/>
    </source>
</evidence>
<comment type="cofactor">
    <cofactor evidence="1">
        <name>Zn(2+)</name>
        <dbReference type="ChEBI" id="CHEBI:29105"/>
    </cofactor>
</comment>
<dbReference type="GO" id="GO:0006508">
    <property type="term" value="P:proteolysis"/>
    <property type="evidence" value="ECO:0007669"/>
    <property type="project" value="UniProtKB-KW"/>
</dbReference>
<keyword evidence="4" id="KW-0479">Metal-binding</keyword>
<evidence type="ECO:0000313" key="10">
    <source>
        <dbReference type="EMBL" id="RMB63479.1"/>
    </source>
</evidence>
<evidence type="ECO:0000256" key="5">
    <source>
        <dbReference type="ARBA" id="ARBA00022801"/>
    </source>
</evidence>
<dbReference type="InterPro" id="IPR011055">
    <property type="entry name" value="Dup_hybrid_motif"/>
</dbReference>
<dbReference type="SUPFAM" id="SSF51261">
    <property type="entry name" value="Duplicated hybrid motif"/>
    <property type="match status" value="1"/>
</dbReference>
<proteinExistence type="predicted"/>
<dbReference type="PANTHER" id="PTHR21666:SF288">
    <property type="entry name" value="CELL DIVISION PROTEIN YTFB"/>
    <property type="match status" value="1"/>
</dbReference>
<dbReference type="Gene3D" id="2.70.70.10">
    <property type="entry name" value="Glucose Permease (Domain IIA)"/>
    <property type="match status" value="1"/>
</dbReference>